<organism evidence="1 2">
    <name type="scientific">Candidatus Schekmanbacteria bacterium RBG_16_38_11</name>
    <dbReference type="NCBI Taxonomy" id="1817880"/>
    <lineage>
        <taxon>Bacteria</taxon>
        <taxon>Candidatus Schekmaniibacteriota</taxon>
    </lineage>
</organism>
<evidence type="ECO:0000313" key="2">
    <source>
        <dbReference type="Proteomes" id="UP000178435"/>
    </source>
</evidence>
<dbReference type="Proteomes" id="UP000178435">
    <property type="component" value="Unassembled WGS sequence"/>
</dbReference>
<evidence type="ECO:0000313" key="1">
    <source>
        <dbReference type="EMBL" id="OGL45643.1"/>
    </source>
</evidence>
<dbReference type="EMBL" id="MGDF01000084">
    <property type="protein sequence ID" value="OGL45643.1"/>
    <property type="molecule type" value="Genomic_DNA"/>
</dbReference>
<comment type="caution">
    <text evidence="1">The sequence shown here is derived from an EMBL/GenBank/DDBJ whole genome shotgun (WGS) entry which is preliminary data.</text>
</comment>
<name>A0A1F7RVR8_9BACT</name>
<proteinExistence type="predicted"/>
<sequence length="81" mass="9399">MRGRIKYFLNNDPELREIEMGDAYKTASVVAKAISKCQNALDGLLHENPSEMQNFYNELKTIEKDFKMEFQAITQGKRLLN</sequence>
<dbReference type="AlphaFoldDB" id="A0A1F7RVR8"/>
<accession>A0A1F7RVR8</accession>
<protein>
    <submittedName>
        <fullName evidence="1">Uncharacterized protein</fullName>
    </submittedName>
</protein>
<gene>
    <name evidence="1" type="ORF">A2149_01920</name>
</gene>
<reference evidence="1 2" key="1">
    <citation type="journal article" date="2016" name="Nat. Commun.">
        <title>Thousands of microbial genomes shed light on interconnected biogeochemical processes in an aquifer system.</title>
        <authorList>
            <person name="Anantharaman K."/>
            <person name="Brown C.T."/>
            <person name="Hug L.A."/>
            <person name="Sharon I."/>
            <person name="Castelle C.J."/>
            <person name="Probst A.J."/>
            <person name="Thomas B.C."/>
            <person name="Singh A."/>
            <person name="Wilkins M.J."/>
            <person name="Karaoz U."/>
            <person name="Brodie E.L."/>
            <person name="Williams K.H."/>
            <person name="Hubbard S.S."/>
            <person name="Banfield J.F."/>
        </authorList>
    </citation>
    <scope>NUCLEOTIDE SEQUENCE [LARGE SCALE GENOMIC DNA]</scope>
</reference>